<organism evidence="2 3">
    <name type="scientific">Lithospermum erythrorhizon</name>
    <name type="common">Purple gromwell</name>
    <name type="synonym">Lithospermum officinale var. erythrorhizon</name>
    <dbReference type="NCBI Taxonomy" id="34254"/>
    <lineage>
        <taxon>Eukaryota</taxon>
        <taxon>Viridiplantae</taxon>
        <taxon>Streptophyta</taxon>
        <taxon>Embryophyta</taxon>
        <taxon>Tracheophyta</taxon>
        <taxon>Spermatophyta</taxon>
        <taxon>Magnoliopsida</taxon>
        <taxon>eudicotyledons</taxon>
        <taxon>Gunneridae</taxon>
        <taxon>Pentapetalae</taxon>
        <taxon>asterids</taxon>
        <taxon>lamiids</taxon>
        <taxon>Boraginales</taxon>
        <taxon>Boraginaceae</taxon>
        <taxon>Boraginoideae</taxon>
        <taxon>Lithospermeae</taxon>
        <taxon>Lithospermum</taxon>
    </lineage>
</organism>
<keyword evidence="1" id="KW-0472">Membrane</keyword>
<evidence type="ECO:0000313" key="2">
    <source>
        <dbReference type="EMBL" id="GAA0154651.1"/>
    </source>
</evidence>
<comment type="caution">
    <text evidence="2">The sequence shown here is derived from an EMBL/GenBank/DDBJ whole genome shotgun (WGS) entry which is preliminary data.</text>
</comment>
<evidence type="ECO:0000256" key="1">
    <source>
        <dbReference type="SAM" id="Phobius"/>
    </source>
</evidence>
<sequence>MKAIKIHGSSSSSFRFLSKLIFIIITITFITYIFRSFSSTNVADFTIESSPNNNLTQNIIRPSSIPTNVTEIICKKKTKKKTTQLDHLVFAIASSSKVWTRRQNYIKLWWKPDKMKGYVWLDEHIKNQTSDHSLLPTLKISSNTSEFKDQYNNDESAVRIARVVSETFRLGYNDDDDVRWFVMGDDDTFLVTDNLIRVLRKYDHNQFYYIGGSSETHLQNIIFGYNTAFGGGGFAISYPLAKALAEMQDICMKRYNNLFTSDHRIQACMAEIGVPLTREVGFHQVDVLGNVYGILAAHPVAPLVSLHHLDLVQPIFPNVTQLGSLKILKLAMELDSAGLAQQSICYDTTRNWTISVSWGYTVQIQRGIISARMMEMPVRTFFNWYKSNEQNEFSFNTRSFVKNSCQTPFVHMFSHGRYNSSTNQTFTKYEKFPNEKTRCKWRMANPDRITEAHVTKKRDPHLWDNKAPRRNCCRVLPSEQQHILVVDVGGCRPGEIVERNALA</sequence>
<proteinExistence type="predicted"/>
<dbReference type="Proteomes" id="UP001454036">
    <property type="component" value="Unassembled WGS sequence"/>
</dbReference>
<feature type="transmembrane region" description="Helical" evidence="1">
    <location>
        <begin position="16"/>
        <end position="34"/>
    </location>
</feature>
<keyword evidence="3" id="KW-1185">Reference proteome</keyword>
<evidence type="ECO:0000313" key="3">
    <source>
        <dbReference type="Proteomes" id="UP001454036"/>
    </source>
</evidence>
<accession>A0AAV3PUB6</accession>
<dbReference type="AlphaFoldDB" id="A0AAV3PUB6"/>
<dbReference type="EMBL" id="BAABME010002443">
    <property type="protein sequence ID" value="GAA0154651.1"/>
    <property type="molecule type" value="Genomic_DNA"/>
</dbReference>
<name>A0AAV3PUB6_LITER</name>
<dbReference type="Pfam" id="PF04646">
    <property type="entry name" value="DUF604"/>
    <property type="match status" value="1"/>
</dbReference>
<keyword evidence="1" id="KW-1133">Transmembrane helix</keyword>
<dbReference type="Gene3D" id="3.90.550.50">
    <property type="match status" value="1"/>
</dbReference>
<dbReference type="InterPro" id="IPR006740">
    <property type="entry name" value="DUF604"/>
</dbReference>
<keyword evidence="1" id="KW-0812">Transmembrane</keyword>
<dbReference type="PANTHER" id="PTHR10811">
    <property type="entry name" value="FRINGE-RELATED"/>
    <property type="match status" value="1"/>
</dbReference>
<reference evidence="2 3" key="1">
    <citation type="submission" date="2024-01" db="EMBL/GenBank/DDBJ databases">
        <title>The complete chloroplast genome sequence of Lithospermum erythrorhizon: insights into the phylogenetic relationship among Boraginaceae species and the maternal lineages of purple gromwells.</title>
        <authorList>
            <person name="Okada T."/>
            <person name="Watanabe K."/>
        </authorList>
    </citation>
    <scope>NUCLEOTIDE SEQUENCE [LARGE SCALE GENOMIC DNA]</scope>
</reference>
<dbReference type="FunFam" id="3.90.550.50:FF:000006">
    <property type="entry name" value="Fringe-related protein-like"/>
    <property type="match status" value="1"/>
</dbReference>
<protein>
    <submittedName>
        <fullName evidence="2">Glycosyltransferase</fullName>
    </submittedName>
</protein>
<gene>
    <name evidence="2" type="ORF">LIER_12572</name>
</gene>